<name>A0A1S2Q0Z9_9ACTN</name>
<dbReference type="AlphaFoldDB" id="A0A1S2Q0Z9"/>
<gene>
    <name evidence="1" type="ORF">BIV24_03935</name>
</gene>
<keyword evidence="2" id="KW-1185">Reference proteome</keyword>
<proteinExistence type="predicted"/>
<evidence type="ECO:0000313" key="2">
    <source>
        <dbReference type="Proteomes" id="UP000179935"/>
    </source>
</evidence>
<protein>
    <submittedName>
        <fullName evidence="1">Transposase</fullName>
    </submittedName>
</protein>
<reference evidence="1 2" key="1">
    <citation type="submission" date="2016-10" db="EMBL/GenBank/DDBJ databases">
        <title>Genome sequence of Streptomyces sp. MUSC 93.</title>
        <authorList>
            <person name="Lee L.-H."/>
            <person name="Ser H.-L."/>
            <person name="Law J.W.-F."/>
        </authorList>
    </citation>
    <scope>NUCLEOTIDE SEQUENCE [LARGE SCALE GENOMIC DNA]</scope>
    <source>
        <strain evidence="1 2">MUSC 93</strain>
    </source>
</reference>
<dbReference type="STRING" id="1428652.BIV24_03935"/>
<sequence>MDHRRLDTTQTYYRVTEERRCEAVDRVTEMQFDRHGRRIWRQAKELLDSEHARRAVGEVAVPYGVCTEPSNVAAGGHDCPVRFRCVGCGHFRTDISYLPDLEAYLADLLRNRERIAAALDADDWAKAEAMPSDEEIRRVRRLIKRVKDGLDDLDASQRAEVEEAVSVVRRGRQSVLLGMPRVRQPLPDLRPERPL</sequence>
<comment type="caution">
    <text evidence="1">The sequence shown here is derived from an EMBL/GenBank/DDBJ whole genome shotgun (WGS) entry which is preliminary data.</text>
</comment>
<dbReference type="EMBL" id="MLYP01000008">
    <property type="protein sequence ID" value="OIJ99798.1"/>
    <property type="molecule type" value="Genomic_DNA"/>
</dbReference>
<accession>A0A1S2Q0Z9</accession>
<dbReference type="Proteomes" id="UP000179935">
    <property type="component" value="Unassembled WGS sequence"/>
</dbReference>
<evidence type="ECO:0000313" key="1">
    <source>
        <dbReference type="EMBL" id="OIJ99798.1"/>
    </source>
</evidence>
<organism evidence="1 2">
    <name type="scientific">Streptomyces colonosanans</name>
    <dbReference type="NCBI Taxonomy" id="1428652"/>
    <lineage>
        <taxon>Bacteria</taxon>
        <taxon>Bacillati</taxon>
        <taxon>Actinomycetota</taxon>
        <taxon>Actinomycetes</taxon>
        <taxon>Kitasatosporales</taxon>
        <taxon>Streptomycetaceae</taxon>
        <taxon>Streptomyces</taxon>
    </lineage>
</organism>